<dbReference type="InterPro" id="IPR023214">
    <property type="entry name" value="HAD_sf"/>
</dbReference>
<dbReference type="AlphaFoldDB" id="A0A0S2I5I5"/>
<dbReference type="STRING" id="1307839.L21SP5_03836"/>
<dbReference type="Proteomes" id="UP000064893">
    <property type="component" value="Chromosome"/>
</dbReference>
<dbReference type="Pfam" id="PF18572">
    <property type="entry name" value="T6PP_N"/>
    <property type="match status" value="1"/>
</dbReference>
<dbReference type="Gene3D" id="3.30.70.3080">
    <property type="match status" value="1"/>
</dbReference>
<dbReference type="RefSeq" id="WP_057954699.1">
    <property type="nucleotide sequence ID" value="NZ_CP013118.1"/>
</dbReference>
<keyword evidence="4" id="KW-1185">Reference proteome</keyword>
<accession>A0A0S2I5I5</accession>
<name>A0A0S2I5I5_9BACT</name>
<dbReference type="Gene3D" id="1.20.58.1800">
    <property type="match status" value="1"/>
</dbReference>
<feature type="domain" description="Trehalose-6-phosphate phosphatase C-terminal" evidence="2">
    <location>
        <begin position="125"/>
        <end position="390"/>
    </location>
</feature>
<evidence type="ECO:0000313" key="3">
    <source>
        <dbReference type="EMBL" id="ALO17429.1"/>
    </source>
</evidence>
<protein>
    <submittedName>
        <fullName evidence="3">Uncharacterized protein</fullName>
    </submittedName>
</protein>
<dbReference type="EMBL" id="CP013118">
    <property type="protein sequence ID" value="ALO17429.1"/>
    <property type="molecule type" value="Genomic_DNA"/>
</dbReference>
<dbReference type="OrthoDB" id="5469328at2"/>
<sequence>MIKINTLQDFYKTMAATRQVRKKMVAEYLQNSRISNKGAIEDLKNALNALENIPHEGNSFILKIDAQKSIKVELGYEIDELKRDIAFLENGEEALISHLSSIHPGYSEQVQQGVNFLNEKNIQNLITDRDGTINNYCGRYRSSIQSLYNAIYLTRFARKKVKNSIVLTSAPLQDPGLVDVSTTPDEDFIYAASKGREFMINGERHQLPIAEKKQAMLNELNDKLDELLKNPAYEKFGLIGSGIQHKFGQTTIARQDVSKSVPESESQEFFKSVVALVNEIDPGKHYFRIEDTGKDIEIILTVDSDKGGTKDFDKGDGVMYLNEALNLKIENSCNLICGDTHSDVAMVKKVAEQSKDMAVIFVTEDKKLMNEVLESVPRNQCLFVNAPDILVSIFNELALK</sequence>
<dbReference type="PATRIC" id="fig|1307839.3.peg.4095"/>
<dbReference type="Pfam" id="PF21141">
    <property type="entry name" value="T6PP_C"/>
    <property type="match status" value="1"/>
</dbReference>
<gene>
    <name evidence="3" type="ORF">L21SP5_03836</name>
</gene>
<dbReference type="KEGG" id="blq:L21SP5_03836"/>
<organism evidence="3 4">
    <name type="scientific">Salinivirga cyanobacteriivorans</name>
    <dbReference type="NCBI Taxonomy" id="1307839"/>
    <lineage>
        <taxon>Bacteria</taxon>
        <taxon>Pseudomonadati</taxon>
        <taxon>Bacteroidota</taxon>
        <taxon>Bacteroidia</taxon>
        <taxon>Bacteroidales</taxon>
        <taxon>Salinivirgaceae</taxon>
        <taxon>Salinivirga</taxon>
    </lineage>
</organism>
<dbReference type="Gene3D" id="3.40.50.1000">
    <property type="entry name" value="HAD superfamily/HAD-like"/>
    <property type="match status" value="1"/>
</dbReference>
<feature type="domain" description="Trehalose-6-phosphate phosphatase helical bundle" evidence="1">
    <location>
        <begin position="6"/>
        <end position="97"/>
    </location>
</feature>
<evidence type="ECO:0000259" key="2">
    <source>
        <dbReference type="Pfam" id="PF21141"/>
    </source>
</evidence>
<reference evidence="3 4" key="1">
    <citation type="submission" date="2015-11" db="EMBL/GenBank/DDBJ databases">
        <title>Description and complete genome sequence of a novel strain predominating in hypersaline microbial mats and representing a new family of the Bacteriodetes phylum.</title>
        <authorList>
            <person name="Spring S."/>
            <person name="Bunk B."/>
            <person name="Sproer C."/>
            <person name="Klenk H.-P."/>
        </authorList>
    </citation>
    <scope>NUCLEOTIDE SEQUENCE [LARGE SCALE GENOMIC DNA]</scope>
    <source>
        <strain evidence="3 4">L21-Spi-D4</strain>
    </source>
</reference>
<dbReference type="InterPro" id="IPR049063">
    <property type="entry name" value="T6PP_C"/>
</dbReference>
<proteinExistence type="predicted"/>
<dbReference type="InterPro" id="IPR041064">
    <property type="entry name" value="T6PP_helical"/>
</dbReference>
<evidence type="ECO:0000313" key="4">
    <source>
        <dbReference type="Proteomes" id="UP000064893"/>
    </source>
</evidence>
<evidence type="ECO:0000259" key="1">
    <source>
        <dbReference type="Pfam" id="PF18572"/>
    </source>
</evidence>